<dbReference type="InterPro" id="IPR004381">
    <property type="entry name" value="Glycerate_kinase"/>
</dbReference>
<dbReference type="EMBL" id="JAFDST010000011">
    <property type="protein sequence ID" value="MBP1084229.1"/>
    <property type="molecule type" value="Genomic_DNA"/>
</dbReference>
<proteinExistence type="inferred from homology"/>
<evidence type="ECO:0000256" key="1">
    <source>
        <dbReference type="ARBA" id="ARBA00006284"/>
    </source>
</evidence>
<comment type="similarity">
    <text evidence="1 4">Belongs to the glycerate kinase type-1 family.</text>
</comment>
<keyword evidence="6" id="KW-1185">Reference proteome</keyword>
<dbReference type="GO" id="GO:0008887">
    <property type="term" value="F:glycerate kinase activity"/>
    <property type="evidence" value="ECO:0007669"/>
    <property type="project" value="UniProtKB-EC"/>
</dbReference>
<dbReference type="Gene3D" id="3.90.1510.10">
    <property type="entry name" value="Glycerate kinase, domain 2"/>
    <property type="match status" value="1"/>
</dbReference>
<dbReference type="Proteomes" id="UP000674416">
    <property type="component" value="Unassembled WGS sequence"/>
</dbReference>
<dbReference type="Pfam" id="PF02595">
    <property type="entry name" value="Gly_kinase"/>
    <property type="match status" value="1"/>
</dbReference>
<gene>
    <name evidence="5" type="ORF">JOC74_004789</name>
</gene>
<evidence type="ECO:0000256" key="2">
    <source>
        <dbReference type="ARBA" id="ARBA00022679"/>
    </source>
</evidence>
<dbReference type="PANTHER" id="PTHR21599">
    <property type="entry name" value="GLYCERATE KINASE"/>
    <property type="match status" value="1"/>
</dbReference>
<dbReference type="Gene3D" id="3.40.50.10350">
    <property type="entry name" value="Glycerate kinase, domain 1"/>
    <property type="match status" value="1"/>
</dbReference>
<dbReference type="InterPro" id="IPR036129">
    <property type="entry name" value="Glycerate_kinase_sf"/>
</dbReference>
<dbReference type="PANTHER" id="PTHR21599:SF0">
    <property type="entry name" value="GLYCERATE KINASE"/>
    <property type="match status" value="1"/>
</dbReference>
<dbReference type="InterPro" id="IPR018193">
    <property type="entry name" value="Glyc_kinase_flavodox-like_fold"/>
</dbReference>
<evidence type="ECO:0000313" key="5">
    <source>
        <dbReference type="EMBL" id="MBP1084229.1"/>
    </source>
</evidence>
<evidence type="ECO:0000313" key="6">
    <source>
        <dbReference type="Proteomes" id="UP000674416"/>
    </source>
</evidence>
<evidence type="ECO:0000256" key="4">
    <source>
        <dbReference type="PIRNR" id="PIRNR006078"/>
    </source>
</evidence>
<dbReference type="NCBIfam" id="TIGR00045">
    <property type="entry name" value="glycerate kinase"/>
    <property type="match status" value="1"/>
</dbReference>
<dbReference type="InterPro" id="IPR018197">
    <property type="entry name" value="Glycerate_kinase_RE-like"/>
</dbReference>
<reference evidence="5 6" key="1">
    <citation type="submission" date="2021-01" db="EMBL/GenBank/DDBJ databases">
        <title>Genomic Encyclopedia of Type Strains, Phase IV (KMG-IV): sequencing the most valuable type-strain genomes for metagenomic binning, comparative biology and taxonomic classification.</title>
        <authorList>
            <person name="Goeker M."/>
        </authorList>
    </citation>
    <scope>NUCLEOTIDE SEQUENCE [LARGE SCALE GENOMIC DNA]</scope>
    <source>
        <strain evidence="5 6">DSM 103394</strain>
    </source>
</reference>
<dbReference type="SUPFAM" id="SSF110738">
    <property type="entry name" value="Glycerate kinase I"/>
    <property type="match status" value="1"/>
</dbReference>
<evidence type="ECO:0000256" key="3">
    <source>
        <dbReference type="ARBA" id="ARBA00022777"/>
    </source>
</evidence>
<dbReference type="EC" id="2.7.1.31" evidence="5"/>
<dbReference type="PIRSF" id="PIRSF006078">
    <property type="entry name" value="GlxK"/>
    <property type="match status" value="1"/>
</dbReference>
<protein>
    <submittedName>
        <fullName evidence="5">Glycerate kinase</fullName>
        <ecNumber evidence="5">2.7.1.31</ecNumber>
    </submittedName>
</protein>
<keyword evidence="2 4" id="KW-0808">Transferase</keyword>
<accession>A0ABS4D3N2</accession>
<sequence>MELNLSQNDIQCDTQKVSSASHYMMSPASRELFLKGAYGMKIILAPDSFKESMTSLEVAESLEKGFKRVLPNADCVKIPVADGGEGTVQALVDATGGTLVTKTVTGPLSVPVEATYGILGDQNTAVIEMAEASGLHLVPEAKRNPLVTTTRGTGELIRDAIERGIKKIVIGIGGSATNDGGAGMAKALGVKFLNKEGNELGDGGGALAELAVIDPSGLHSALKNVSIEVACDVDNPLTGPRGASAVFGPQKGATPELVERLDQNLAQYALRIKEDLGIEVDKVKGAGAAGGLGAGLYGFLGAELKSGVDIILDTLEFSKQIEGADLVVTGEGKIDHQTIHGKTPVGVAKRAKQQQIPVIAIAGSLGKGYELVYNEGIDSVFSIVPAVVPLSEALANGKTYAEQCARNIASVYLIGRNIT</sequence>
<name>A0ABS4D3N2_9BACI</name>
<keyword evidence="3 4" id="KW-0418">Kinase</keyword>
<comment type="caution">
    <text evidence="5">The sequence shown here is derived from an EMBL/GenBank/DDBJ whole genome shotgun (WGS) entry which is preliminary data.</text>
</comment>
<organism evidence="5 6">
    <name type="scientific">Bacillus capparidis</name>
    <dbReference type="NCBI Taxonomy" id="1840411"/>
    <lineage>
        <taxon>Bacteria</taxon>
        <taxon>Bacillati</taxon>
        <taxon>Bacillota</taxon>
        <taxon>Bacilli</taxon>
        <taxon>Bacillales</taxon>
        <taxon>Bacillaceae</taxon>
        <taxon>Bacillus</taxon>
    </lineage>
</organism>